<accession>A0A645C0B0</accession>
<proteinExistence type="predicted"/>
<comment type="caution">
    <text evidence="1">The sequence shown here is derived from an EMBL/GenBank/DDBJ whole genome shotgun (WGS) entry which is preliminary data.</text>
</comment>
<evidence type="ECO:0000313" key="1">
    <source>
        <dbReference type="EMBL" id="MPM67404.1"/>
    </source>
</evidence>
<sequence>MGPPGQHREGVQIRPQVLVGFLNADEALNGAAVQHDLIVQRPFDLRGGDGHVFHLTEDVCELHPNELDILVAYHAEDVFLAVPAHLTVSFRLEACDFSFHFV</sequence>
<organism evidence="1">
    <name type="scientific">bioreactor metagenome</name>
    <dbReference type="NCBI Taxonomy" id="1076179"/>
    <lineage>
        <taxon>unclassified sequences</taxon>
        <taxon>metagenomes</taxon>
        <taxon>ecological metagenomes</taxon>
    </lineage>
</organism>
<dbReference type="AlphaFoldDB" id="A0A645C0B0"/>
<protein>
    <submittedName>
        <fullName evidence="1">Uncharacterized protein</fullName>
    </submittedName>
</protein>
<gene>
    <name evidence="1" type="ORF">SDC9_114326</name>
</gene>
<reference evidence="1" key="1">
    <citation type="submission" date="2019-08" db="EMBL/GenBank/DDBJ databases">
        <authorList>
            <person name="Kucharzyk K."/>
            <person name="Murdoch R.W."/>
            <person name="Higgins S."/>
            <person name="Loffler F."/>
        </authorList>
    </citation>
    <scope>NUCLEOTIDE SEQUENCE</scope>
</reference>
<dbReference type="EMBL" id="VSSQ01021668">
    <property type="protein sequence ID" value="MPM67404.1"/>
    <property type="molecule type" value="Genomic_DNA"/>
</dbReference>
<name>A0A645C0B0_9ZZZZ</name>